<evidence type="ECO:0008006" key="4">
    <source>
        <dbReference type="Google" id="ProtNLM"/>
    </source>
</evidence>
<dbReference type="Gene3D" id="3.40.50.300">
    <property type="entry name" value="P-loop containing nucleotide triphosphate hydrolases"/>
    <property type="match status" value="2"/>
</dbReference>
<comment type="caution">
    <text evidence="2">The sequence shown here is derived from an EMBL/GenBank/DDBJ whole genome shotgun (WGS) entry which is preliminary data.</text>
</comment>
<evidence type="ECO:0000313" key="3">
    <source>
        <dbReference type="Proteomes" id="UP000051048"/>
    </source>
</evidence>
<dbReference type="Pfam" id="PF13558">
    <property type="entry name" value="SbcC_Walker_B"/>
    <property type="match status" value="1"/>
</dbReference>
<protein>
    <recommendedName>
        <fullName evidence="4">Chromosome segregation ATPase</fullName>
    </recommendedName>
</protein>
<dbReference type="EMBL" id="AZFH01000018">
    <property type="protein sequence ID" value="KRL82720.1"/>
    <property type="molecule type" value="Genomic_DNA"/>
</dbReference>
<dbReference type="InterPro" id="IPR027417">
    <property type="entry name" value="P-loop_NTPase"/>
</dbReference>
<dbReference type="SUPFAM" id="SSF52540">
    <property type="entry name" value="P-loop containing nucleoside triphosphate hydrolases"/>
    <property type="match status" value="1"/>
</dbReference>
<proteinExistence type="predicted"/>
<dbReference type="PATRIC" id="fig|1423740.3.peg.948"/>
<feature type="coiled-coil region" evidence="1">
    <location>
        <begin position="261"/>
        <end position="369"/>
    </location>
</feature>
<evidence type="ECO:0000256" key="1">
    <source>
        <dbReference type="SAM" id="Coils"/>
    </source>
</evidence>
<dbReference type="AlphaFoldDB" id="A0A0R1TN79"/>
<gene>
    <name evidence="2" type="ORF">FC36_GL000891</name>
</gene>
<organism evidence="2 3">
    <name type="scientific">Ligilactobacillus equi DSM 15833 = JCM 10991</name>
    <dbReference type="NCBI Taxonomy" id="1423740"/>
    <lineage>
        <taxon>Bacteria</taxon>
        <taxon>Bacillati</taxon>
        <taxon>Bacillota</taxon>
        <taxon>Bacilli</taxon>
        <taxon>Lactobacillales</taxon>
        <taxon>Lactobacillaceae</taxon>
        <taxon>Ligilactobacillus</taxon>
    </lineage>
</organism>
<keyword evidence="1" id="KW-0175">Coiled coil</keyword>
<dbReference type="RefSeq" id="WP_056986702.1">
    <property type="nucleotide sequence ID" value="NZ_AZFH01000018.1"/>
</dbReference>
<dbReference type="Proteomes" id="UP000051048">
    <property type="component" value="Unassembled WGS sequence"/>
</dbReference>
<evidence type="ECO:0000313" key="2">
    <source>
        <dbReference type="EMBL" id="KRL82720.1"/>
    </source>
</evidence>
<dbReference type="STRING" id="1423740.FC36_GL000891"/>
<accession>A0A0R1TN79</accession>
<name>A0A0R1TN79_9LACO</name>
<reference evidence="2 3" key="1">
    <citation type="journal article" date="2015" name="Genome Announc.">
        <title>Expanding the biotechnology potential of lactobacilli through comparative genomics of 213 strains and associated genera.</title>
        <authorList>
            <person name="Sun Z."/>
            <person name="Harris H.M."/>
            <person name="McCann A."/>
            <person name="Guo C."/>
            <person name="Argimon S."/>
            <person name="Zhang W."/>
            <person name="Yang X."/>
            <person name="Jeffery I.B."/>
            <person name="Cooney J.C."/>
            <person name="Kagawa T.F."/>
            <person name="Liu W."/>
            <person name="Song Y."/>
            <person name="Salvetti E."/>
            <person name="Wrobel A."/>
            <person name="Rasinkangas P."/>
            <person name="Parkhill J."/>
            <person name="Rea M.C."/>
            <person name="O'Sullivan O."/>
            <person name="Ritari J."/>
            <person name="Douillard F.P."/>
            <person name="Paul Ross R."/>
            <person name="Yang R."/>
            <person name="Briner A.E."/>
            <person name="Felis G.E."/>
            <person name="de Vos W.M."/>
            <person name="Barrangou R."/>
            <person name="Klaenhammer T.R."/>
            <person name="Caufield P.W."/>
            <person name="Cui Y."/>
            <person name="Zhang H."/>
            <person name="O'Toole P.W."/>
        </authorList>
    </citation>
    <scope>NUCLEOTIDE SEQUENCE [LARGE SCALE GENOMIC DNA]</scope>
    <source>
        <strain evidence="2 3">DSM 15833</strain>
    </source>
</reference>
<dbReference type="OrthoDB" id="2329234at2"/>
<feature type="coiled-coil region" evidence="1">
    <location>
        <begin position="645"/>
        <end position="878"/>
    </location>
</feature>
<sequence length="1231" mass="140658">MAHYKVNQFGFYNYFNYRNEVFDAATQAIVFTGENGSGKTVSMQAIFPTIFTMSPYQLKNGRNSDFYTKAGEASFAWCEFKNDQGLQTLVLAYSKTLEGNVSRYGCILKPGVAGTDLNFKTNWTEFRKLNNQHIKAIYNRVADYKTAINKLFFGFTNLKDFDDYIDHMLNLGKPPLKLTNSVSELDEALKTSLPDLSQYATPDIVGSFITSALKLISERNERERLLNILDNLHKTKDWADLSNKPTLARISLKFGDAHTDLIQAQDRANRLETELATKNDKITQLQTEIMQTKADLSKNQGEKAALDTVMSTDIKNLKNQLQRALTEQKHAQSEVAIAQQDLTRLQADYDRTQKKFDQTQMQLSQTQAKLAKLTVATDSNLVSAQFKANYPHPQETIAKQYQLISDLEQLNIANQKLLFKADEVKKALDSYDEDYYLDQIKRALSDLQSATYDWFKTRQLPVEESTEFTLDEYEQLAHQVELFQQQFSQQLAQSQLDLRSQIQTKQALTERLAQLQNHEKPETTAVFQTGQQLFELVDFKPDVPPALQLKIESALKYSNLLYTLFDARQVETGLEFTGNTISPASRNLGQYLQGANEQVQAFLTEIALDVEDNLLYGSVKITHPSQAQITHIGESNRQAKRQADIAQVQAELTTCQKEIDRLENEVAEYDDMLSQLSRASFPMTSALEKAQDTLARASHTHQANQAELAQLQTQLATFQNQRDLLLGDFCPDLPQENAALHHFEAEFNHYLALLAEIDRQKEEQKRLKSELAEAQQRLTELNLDASQTRLDELKQRLLARDEEVAQIQAQIQDPDIQRKIARYEELQNSIPELQADISFKEKQVTDIANSVTALELRLETAQETAAELSDDFLELEELLETLHLDEAVSQASANDLKNNNQNKANLLAISFTEINASAEYHVEQSELTFKSFESSNSNIADTLYELQNIKTVTYQRYDKVMSLPELETQINGMVESYSVTADNEVQKLGEQLYTSHVFDLIRFTVDKARQLTKQISQSMKAKEQSEHISFYTVFEARPEYRSSYLTAFGDQQADAPVVRDAVDRLMHQLWEIIVENVDQPQEVLMTEFYRMFDYKKWFNFKIRFKRKGASDKMEDLTDRKLKTFSEGQRSRAILEPLTIVLSLDQEKMSCDQAPRIIIMDEAFSGLDAQQQGLLLESFYEIADNFIATGHNAHLVMPQNAIAVSYFEIINHTMGENQDDLITISRTIETNN</sequence>